<evidence type="ECO:0000256" key="1">
    <source>
        <dbReference type="SAM" id="MobiDB-lite"/>
    </source>
</evidence>
<accession>A0ABW7YZ18</accession>
<protein>
    <submittedName>
        <fullName evidence="2">Uncharacterized protein</fullName>
    </submittedName>
</protein>
<feature type="region of interest" description="Disordered" evidence="1">
    <location>
        <begin position="168"/>
        <end position="202"/>
    </location>
</feature>
<keyword evidence="3" id="KW-1185">Reference proteome</keyword>
<dbReference type="RefSeq" id="WP_397084406.1">
    <property type="nucleotide sequence ID" value="NZ_JBITGY010000006.1"/>
</dbReference>
<proteinExistence type="predicted"/>
<organism evidence="2 3">
    <name type="scientific">Nonomuraea typhae</name>
    <dbReference type="NCBI Taxonomy" id="2603600"/>
    <lineage>
        <taxon>Bacteria</taxon>
        <taxon>Bacillati</taxon>
        <taxon>Actinomycetota</taxon>
        <taxon>Actinomycetes</taxon>
        <taxon>Streptosporangiales</taxon>
        <taxon>Streptosporangiaceae</taxon>
        <taxon>Nonomuraea</taxon>
    </lineage>
</organism>
<dbReference type="Proteomes" id="UP001612741">
    <property type="component" value="Unassembled WGS sequence"/>
</dbReference>
<reference evidence="2 3" key="1">
    <citation type="submission" date="2024-10" db="EMBL/GenBank/DDBJ databases">
        <title>The Natural Products Discovery Center: Release of the First 8490 Sequenced Strains for Exploring Actinobacteria Biosynthetic Diversity.</title>
        <authorList>
            <person name="Kalkreuter E."/>
            <person name="Kautsar S.A."/>
            <person name="Yang D."/>
            <person name="Bader C.D."/>
            <person name="Teijaro C.N."/>
            <person name="Fluegel L."/>
            <person name="Davis C.M."/>
            <person name="Simpson J.R."/>
            <person name="Lauterbach L."/>
            <person name="Steele A.D."/>
            <person name="Gui C."/>
            <person name="Meng S."/>
            <person name="Li G."/>
            <person name="Viehrig K."/>
            <person name="Ye F."/>
            <person name="Su P."/>
            <person name="Kiefer A.F."/>
            <person name="Nichols A."/>
            <person name="Cepeda A.J."/>
            <person name="Yan W."/>
            <person name="Fan B."/>
            <person name="Jiang Y."/>
            <person name="Adhikari A."/>
            <person name="Zheng C.-J."/>
            <person name="Schuster L."/>
            <person name="Cowan T.M."/>
            <person name="Smanski M.J."/>
            <person name="Chevrette M.G."/>
            <person name="De Carvalho L.P.S."/>
            <person name="Shen B."/>
        </authorList>
    </citation>
    <scope>NUCLEOTIDE SEQUENCE [LARGE SCALE GENOMIC DNA]</scope>
    <source>
        <strain evidence="2 3">NPDC050545</strain>
    </source>
</reference>
<evidence type="ECO:0000313" key="2">
    <source>
        <dbReference type="EMBL" id="MFI6500478.1"/>
    </source>
</evidence>
<gene>
    <name evidence="2" type="ORF">ACIBG2_24080</name>
</gene>
<feature type="compositionally biased region" description="Basic and acidic residues" evidence="1">
    <location>
        <begin position="191"/>
        <end position="202"/>
    </location>
</feature>
<comment type="caution">
    <text evidence="2">The sequence shown here is derived from an EMBL/GenBank/DDBJ whole genome shotgun (WGS) entry which is preliminary data.</text>
</comment>
<sequence length="202" mass="21296">MSFEERLLMELKNEIAARRRKKIVRRALAGAAAAGVAAAVVIGGPQVLGGVAPAYAVTQAADGIYIQVHELRDADNLETDLAALGVRADVSYLGKGKRCAPDRGVNAGLARSAEAVTPTQKGIRIVPAKVGKGQTVVLEFAEDTGPETARPQVAWTFVGRLMDGTIKPCQEVDDPSWNDIGGPEGQPPAHLRGDEKQPPAED</sequence>
<evidence type="ECO:0000313" key="3">
    <source>
        <dbReference type="Proteomes" id="UP001612741"/>
    </source>
</evidence>
<dbReference type="EMBL" id="JBITGY010000006">
    <property type="protein sequence ID" value="MFI6500478.1"/>
    <property type="molecule type" value="Genomic_DNA"/>
</dbReference>
<name>A0ABW7YZ18_9ACTN</name>